<dbReference type="PANTHER" id="PTHR24359:SF1">
    <property type="entry name" value="INHIBITOR OF NUCLEAR FACTOR KAPPA-B KINASE EPSILON SUBUNIT HOMOLOG 1-RELATED"/>
    <property type="match status" value="1"/>
</dbReference>
<evidence type="ECO:0000313" key="3">
    <source>
        <dbReference type="EMBL" id="KAK0651144.1"/>
    </source>
</evidence>
<accession>A0AA39YF11</accession>
<sequence length="553" mass="62276">MGQGPSSPSGDEPTQPKRCDKRLRHRSISSLAKSCHFTRQTWLPLDELEKVVTVENVNASATLGPSLCRNDNAYRVVRDAPCAFAILLWCGCQNIIEALLQEGFKDTDLPLTRTEVDARFLSSKDGKIFWAFKEIKDEEARDRAIDDFLDRQWSVLAPVFEEESNADESTIVHQVHAKSPLPLSNKKHITRTAMSRVSSCDLHPYHYRHQGERVHDHPIQVAVKELGEDEKTFEKETQNLLRIRQFNNPHLIRHIAACKVDTSPSPTYYVIFPLASGGDLHAYWQSRGDQHRTPDLVRWSLEQMLGLATAVRDLHTTFEDGSNCRHGDLKPLNILVFEEDGTCRLVIADLGIAKVHSDPTAVRTQKATETLATTRAYEAPEAHKKCRGHNLPRPRAYDVWSLGCILLEFTIWLLFDMRAVESFASRRPDTWTESRPGGFYALEEDGSPVVSEVVDTAIATLLKDERCGESTVLGRLVQLIARKMLAAESKDRVDAVELVEELENIVRDAAQSGDEFLWKAESTPEMEDKLASTVVPEVFRPLSKGSGTWSVTQ</sequence>
<feature type="domain" description="Protein kinase" evidence="2">
    <location>
        <begin position="183"/>
        <end position="517"/>
    </location>
</feature>
<name>A0AA39YF11_9PEZI</name>
<dbReference type="Proteomes" id="UP001174936">
    <property type="component" value="Unassembled WGS sequence"/>
</dbReference>
<keyword evidence="3" id="KW-0418">Kinase</keyword>
<feature type="region of interest" description="Disordered" evidence="1">
    <location>
        <begin position="1"/>
        <end position="20"/>
    </location>
</feature>
<comment type="caution">
    <text evidence="3">The sequence shown here is derived from an EMBL/GenBank/DDBJ whole genome shotgun (WGS) entry which is preliminary data.</text>
</comment>
<dbReference type="PANTHER" id="PTHR24359">
    <property type="entry name" value="SERINE/THREONINE-PROTEIN KINASE SBK1"/>
    <property type="match status" value="1"/>
</dbReference>
<keyword evidence="3" id="KW-0808">Transferase</keyword>
<dbReference type="PROSITE" id="PS00108">
    <property type="entry name" value="PROTEIN_KINASE_ST"/>
    <property type="match status" value="1"/>
</dbReference>
<dbReference type="SMART" id="SM00220">
    <property type="entry name" value="S_TKc"/>
    <property type="match status" value="1"/>
</dbReference>
<dbReference type="InterPro" id="IPR011009">
    <property type="entry name" value="Kinase-like_dom_sf"/>
</dbReference>
<reference evidence="3" key="1">
    <citation type="submission" date="2023-06" db="EMBL/GenBank/DDBJ databases">
        <title>Genome-scale phylogeny and comparative genomics of the fungal order Sordariales.</title>
        <authorList>
            <consortium name="Lawrence Berkeley National Laboratory"/>
            <person name="Hensen N."/>
            <person name="Bonometti L."/>
            <person name="Westerberg I."/>
            <person name="Brannstrom I.O."/>
            <person name="Guillou S."/>
            <person name="Cros-Aarteil S."/>
            <person name="Calhoun S."/>
            <person name="Haridas S."/>
            <person name="Kuo A."/>
            <person name="Mondo S."/>
            <person name="Pangilinan J."/>
            <person name="Riley R."/>
            <person name="Labutti K."/>
            <person name="Andreopoulos B."/>
            <person name="Lipzen A."/>
            <person name="Chen C."/>
            <person name="Yanf M."/>
            <person name="Daum C."/>
            <person name="Ng V."/>
            <person name="Clum A."/>
            <person name="Steindorff A."/>
            <person name="Ohm R."/>
            <person name="Martin F."/>
            <person name="Silar P."/>
            <person name="Natvig D."/>
            <person name="Lalanne C."/>
            <person name="Gautier V."/>
            <person name="Ament-Velasquez S.L."/>
            <person name="Kruys A."/>
            <person name="Hutchinson M.I."/>
            <person name="Powell A.J."/>
            <person name="Barry K."/>
            <person name="Miller A.N."/>
            <person name="Grigoriev I.V."/>
            <person name="Debuchy R."/>
            <person name="Gladieux P."/>
            <person name="Thoren M.H."/>
            <person name="Johannesson H."/>
        </authorList>
    </citation>
    <scope>NUCLEOTIDE SEQUENCE</scope>
    <source>
        <strain evidence="3">SMH2532-1</strain>
    </source>
</reference>
<evidence type="ECO:0000313" key="4">
    <source>
        <dbReference type="Proteomes" id="UP001174936"/>
    </source>
</evidence>
<dbReference type="Gene3D" id="1.10.510.10">
    <property type="entry name" value="Transferase(Phosphotransferase) domain 1"/>
    <property type="match status" value="1"/>
</dbReference>
<organism evidence="3 4">
    <name type="scientific">Cercophora newfieldiana</name>
    <dbReference type="NCBI Taxonomy" id="92897"/>
    <lineage>
        <taxon>Eukaryota</taxon>
        <taxon>Fungi</taxon>
        <taxon>Dikarya</taxon>
        <taxon>Ascomycota</taxon>
        <taxon>Pezizomycotina</taxon>
        <taxon>Sordariomycetes</taxon>
        <taxon>Sordariomycetidae</taxon>
        <taxon>Sordariales</taxon>
        <taxon>Lasiosphaeriaceae</taxon>
        <taxon>Cercophora</taxon>
    </lineage>
</organism>
<evidence type="ECO:0000256" key="1">
    <source>
        <dbReference type="SAM" id="MobiDB-lite"/>
    </source>
</evidence>
<dbReference type="EMBL" id="JAULSV010000002">
    <property type="protein sequence ID" value="KAK0651144.1"/>
    <property type="molecule type" value="Genomic_DNA"/>
</dbReference>
<dbReference type="GO" id="GO:0005524">
    <property type="term" value="F:ATP binding"/>
    <property type="evidence" value="ECO:0007669"/>
    <property type="project" value="InterPro"/>
</dbReference>
<gene>
    <name evidence="3" type="ORF">B0T16DRAFT_453645</name>
</gene>
<dbReference type="AlphaFoldDB" id="A0AA39YF11"/>
<dbReference type="Pfam" id="PF00069">
    <property type="entry name" value="Pkinase"/>
    <property type="match status" value="1"/>
</dbReference>
<dbReference type="InterPro" id="IPR008271">
    <property type="entry name" value="Ser/Thr_kinase_AS"/>
</dbReference>
<dbReference type="InterPro" id="IPR000719">
    <property type="entry name" value="Prot_kinase_dom"/>
</dbReference>
<protein>
    <submittedName>
        <fullName evidence="3">Kinase-like domain-containing protein</fullName>
    </submittedName>
</protein>
<dbReference type="SUPFAM" id="SSF56112">
    <property type="entry name" value="Protein kinase-like (PK-like)"/>
    <property type="match status" value="1"/>
</dbReference>
<dbReference type="PROSITE" id="PS50011">
    <property type="entry name" value="PROTEIN_KINASE_DOM"/>
    <property type="match status" value="1"/>
</dbReference>
<dbReference type="CDD" id="cd00180">
    <property type="entry name" value="PKc"/>
    <property type="match status" value="1"/>
</dbReference>
<dbReference type="GO" id="GO:0004674">
    <property type="term" value="F:protein serine/threonine kinase activity"/>
    <property type="evidence" value="ECO:0007669"/>
    <property type="project" value="TreeGrafter"/>
</dbReference>
<keyword evidence="4" id="KW-1185">Reference proteome</keyword>
<evidence type="ECO:0000259" key="2">
    <source>
        <dbReference type="PROSITE" id="PS50011"/>
    </source>
</evidence>
<proteinExistence type="predicted"/>